<evidence type="ECO:0000259" key="2">
    <source>
        <dbReference type="Pfam" id="PF13400"/>
    </source>
</evidence>
<dbReference type="AlphaFoldDB" id="F2ND48"/>
<dbReference type="RefSeq" id="WP_013706881.1">
    <property type="nucleotide sequence ID" value="NC_015388.1"/>
</dbReference>
<dbReference type="STRING" id="880072.Desac_1938"/>
<organism evidence="3 4">
    <name type="scientific">Desulfobacca acetoxidans (strain ATCC 700848 / DSM 11109 / ASRB2)</name>
    <dbReference type="NCBI Taxonomy" id="880072"/>
    <lineage>
        <taxon>Bacteria</taxon>
        <taxon>Pseudomonadati</taxon>
        <taxon>Thermodesulfobacteriota</taxon>
        <taxon>Desulfobaccia</taxon>
        <taxon>Desulfobaccales</taxon>
        <taxon>Desulfobaccaceae</taxon>
        <taxon>Desulfobacca</taxon>
    </lineage>
</organism>
<dbReference type="Pfam" id="PF09977">
    <property type="entry name" value="Tad_C"/>
    <property type="match status" value="1"/>
</dbReference>
<dbReference type="InterPro" id="IPR028087">
    <property type="entry name" value="Tad_N"/>
</dbReference>
<reference evidence="4" key="2">
    <citation type="submission" date="2011-03" db="EMBL/GenBank/DDBJ databases">
        <title>The complete genome of Desulfobacca acetoxidans DSM 11109.</title>
        <authorList>
            <consortium name="US DOE Joint Genome Institute (JGI-PGF)"/>
            <person name="Lucas S."/>
            <person name="Copeland A."/>
            <person name="Lapidus A."/>
            <person name="Bruce D."/>
            <person name="Goodwin L."/>
            <person name="Pitluck S."/>
            <person name="Peters L."/>
            <person name="Kyrpides N."/>
            <person name="Mavromatis K."/>
            <person name="Ivanova N."/>
            <person name="Ovchinnikova G."/>
            <person name="Teshima H."/>
            <person name="Detter J.C."/>
            <person name="Han C."/>
            <person name="Land M."/>
            <person name="Hauser L."/>
            <person name="Markowitz V."/>
            <person name="Cheng J.-F."/>
            <person name="Hugenholtz P."/>
            <person name="Woyke T."/>
            <person name="Wu D."/>
            <person name="Spring S."/>
            <person name="Schueler E."/>
            <person name="Brambilla E."/>
            <person name="Klenk H.-P."/>
            <person name="Eisen J.A."/>
        </authorList>
    </citation>
    <scope>NUCLEOTIDE SEQUENCE [LARGE SCALE GENOMIC DNA]</scope>
    <source>
        <strain evidence="4">ATCC 700848 / DSM 11109 / ASRB2</strain>
    </source>
</reference>
<evidence type="ECO:0000313" key="3">
    <source>
        <dbReference type="EMBL" id="AEB09772.1"/>
    </source>
</evidence>
<protein>
    <recommendedName>
        <fullName evidence="5">Flp pilus-assembly TadG-like N-terminal domain-containing protein</fullName>
    </recommendedName>
</protein>
<evidence type="ECO:0000313" key="4">
    <source>
        <dbReference type="Proteomes" id="UP000000483"/>
    </source>
</evidence>
<proteinExistence type="predicted"/>
<feature type="domain" description="DUF2134" evidence="1">
    <location>
        <begin position="86"/>
        <end position="173"/>
    </location>
</feature>
<dbReference type="eggNOG" id="COG4655">
    <property type="taxonomic scope" value="Bacteria"/>
</dbReference>
<evidence type="ECO:0008006" key="5">
    <source>
        <dbReference type="Google" id="ProtNLM"/>
    </source>
</evidence>
<dbReference type="InterPro" id="IPR018705">
    <property type="entry name" value="DUF2134_membrane"/>
</dbReference>
<dbReference type="HOGENOM" id="CLU_833479_0_0_7"/>
<feature type="domain" description="Putative Flp pilus-assembly TadG-like N-terminal" evidence="2">
    <location>
        <begin position="18"/>
        <end position="64"/>
    </location>
</feature>
<dbReference type="KEGG" id="dao:Desac_1938"/>
<dbReference type="Pfam" id="PF13400">
    <property type="entry name" value="Tad"/>
    <property type="match status" value="1"/>
</dbReference>
<gene>
    <name evidence="3" type="ordered locus">Desac_1938</name>
</gene>
<accession>F2ND48</accession>
<dbReference type="Proteomes" id="UP000000483">
    <property type="component" value="Chromosome"/>
</dbReference>
<dbReference type="EMBL" id="CP002629">
    <property type="protein sequence ID" value="AEB09772.1"/>
    <property type="molecule type" value="Genomic_DNA"/>
</dbReference>
<sequence>MQNRSVKKKFKLVRDASGAVAISFALTLAILCGFVALAFDIGHLVMVKAELQRTADAGALAGATGLVPYTGPVTSQTPDWLQGQSKAQTLINNTANLADNQVFTTTDSAVTYGYWLLNPPEGYVQSLPTVRPTTSAYLPQPAIRVTLSRNVDLYFAPLLGVSSPKTVNATATAILPETYRTKNTPPIAVARDIVYDIIGDSVVINVDEQTITPRSNAGSAGWFNLSGENSAPSVRINEALTSPTSAIYLLPGTKATLLGLVTAGETIVLPIVDDVSQKTWMSIVGFAAFKVDNLNANSLEGHFVNKYFDPNVLPADGAGIYLGVAGTPRLVGP</sequence>
<keyword evidence="4" id="KW-1185">Reference proteome</keyword>
<reference evidence="3 4" key="1">
    <citation type="journal article" date="2011" name="Stand. Genomic Sci.">
        <title>Complete genome sequence of the acetate-degrading sulfate reducer Desulfobacca acetoxidans type strain (ASRB2).</title>
        <authorList>
            <person name="Goker M."/>
            <person name="Teshima H."/>
            <person name="Lapidus A."/>
            <person name="Nolan M."/>
            <person name="Lucas S."/>
            <person name="Hammon N."/>
            <person name="Deshpande S."/>
            <person name="Cheng J.F."/>
            <person name="Tapia R."/>
            <person name="Han C."/>
            <person name="Goodwin L."/>
            <person name="Pitluck S."/>
            <person name="Huntemann M."/>
            <person name="Liolios K."/>
            <person name="Ivanova N."/>
            <person name="Pagani I."/>
            <person name="Mavromatis K."/>
            <person name="Ovchinikova G."/>
            <person name="Pati A."/>
            <person name="Chen A."/>
            <person name="Palaniappan K."/>
            <person name="Land M."/>
            <person name="Hauser L."/>
            <person name="Brambilla E.M."/>
            <person name="Rohde M."/>
            <person name="Spring S."/>
            <person name="Detter J.C."/>
            <person name="Woyke T."/>
            <person name="Bristow J."/>
            <person name="Eisen J.A."/>
            <person name="Markowitz V."/>
            <person name="Hugenholtz P."/>
            <person name="Kyrpides N.C."/>
            <person name="Klenk H.P."/>
        </authorList>
    </citation>
    <scope>NUCLEOTIDE SEQUENCE [LARGE SCALE GENOMIC DNA]</scope>
    <source>
        <strain evidence="4">ATCC 700848 / DSM 11109 / ASRB2</strain>
    </source>
</reference>
<evidence type="ECO:0000259" key="1">
    <source>
        <dbReference type="Pfam" id="PF09977"/>
    </source>
</evidence>
<name>F2ND48_DESAR</name>